<gene>
    <name evidence="2" type="ORF">LCGC14_0353700</name>
</gene>
<evidence type="ECO:0000256" key="1">
    <source>
        <dbReference type="SAM" id="MobiDB-lite"/>
    </source>
</evidence>
<proteinExistence type="predicted"/>
<dbReference type="AlphaFoldDB" id="A0A0F9WI91"/>
<reference evidence="2" key="1">
    <citation type="journal article" date="2015" name="Nature">
        <title>Complex archaea that bridge the gap between prokaryotes and eukaryotes.</title>
        <authorList>
            <person name="Spang A."/>
            <person name="Saw J.H."/>
            <person name="Jorgensen S.L."/>
            <person name="Zaremba-Niedzwiedzka K."/>
            <person name="Martijn J."/>
            <person name="Lind A.E."/>
            <person name="van Eijk R."/>
            <person name="Schleper C."/>
            <person name="Guy L."/>
            <person name="Ettema T.J."/>
        </authorList>
    </citation>
    <scope>NUCLEOTIDE SEQUENCE</scope>
</reference>
<feature type="compositionally biased region" description="Basic and acidic residues" evidence="1">
    <location>
        <begin position="1"/>
        <end position="13"/>
    </location>
</feature>
<evidence type="ECO:0000313" key="2">
    <source>
        <dbReference type="EMBL" id="KKN78143.1"/>
    </source>
</evidence>
<protein>
    <submittedName>
        <fullName evidence="2">Uncharacterized protein</fullName>
    </submittedName>
</protein>
<organism evidence="2">
    <name type="scientific">marine sediment metagenome</name>
    <dbReference type="NCBI Taxonomy" id="412755"/>
    <lineage>
        <taxon>unclassified sequences</taxon>
        <taxon>metagenomes</taxon>
        <taxon>ecological metagenomes</taxon>
    </lineage>
</organism>
<accession>A0A0F9WI91</accession>
<sequence>MATSSERKPEDRSGSGPLVRQDYEDESGRMWAVAMPSDSDFPPSMGIPIGPPDSSGLHLPEETAVRLHNQLHARGMFTKRDIKGRHKEVFAAVQAAFKVDVAKVTELFN</sequence>
<comment type="caution">
    <text evidence="2">The sequence shown here is derived from an EMBL/GenBank/DDBJ whole genome shotgun (WGS) entry which is preliminary data.</text>
</comment>
<dbReference type="EMBL" id="LAZR01000268">
    <property type="protein sequence ID" value="KKN78143.1"/>
    <property type="molecule type" value="Genomic_DNA"/>
</dbReference>
<name>A0A0F9WI91_9ZZZZ</name>
<feature type="region of interest" description="Disordered" evidence="1">
    <location>
        <begin position="1"/>
        <end position="57"/>
    </location>
</feature>